<dbReference type="CDD" id="cd03230">
    <property type="entry name" value="ABC_DR_subfamily_A"/>
    <property type="match status" value="1"/>
</dbReference>
<dbReference type="InterPro" id="IPR027417">
    <property type="entry name" value="P-loop_NTPase"/>
</dbReference>
<dbReference type="PROSITE" id="PS00211">
    <property type="entry name" value="ABC_TRANSPORTER_1"/>
    <property type="match status" value="1"/>
</dbReference>
<dbReference type="OrthoDB" id="9804819at2"/>
<dbReference type="InterPro" id="IPR003593">
    <property type="entry name" value="AAA+_ATPase"/>
</dbReference>
<keyword evidence="8" id="KW-1185">Reference proteome</keyword>
<evidence type="ECO:0000256" key="2">
    <source>
        <dbReference type="ARBA" id="ARBA00022448"/>
    </source>
</evidence>
<protein>
    <submittedName>
        <fullName evidence="7">ABC-2 type transport system ATP-binding protein</fullName>
    </submittedName>
</protein>
<dbReference type="PANTHER" id="PTHR42711:SF17">
    <property type="entry name" value="ABC TRANSPORTER ATP-BINDING PROTEIN"/>
    <property type="match status" value="1"/>
</dbReference>
<dbReference type="SUPFAM" id="SSF52540">
    <property type="entry name" value="P-loop containing nucleoside triphosphate hydrolases"/>
    <property type="match status" value="1"/>
</dbReference>
<dbReference type="InterPro" id="IPR050763">
    <property type="entry name" value="ABC_transporter_ATP-binding"/>
</dbReference>
<name>A0A542ZAG3_9ACTN</name>
<evidence type="ECO:0000313" key="7">
    <source>
        <dbReference type="EMBL" id="TQL57324.1"/>
    </source>
</evidence>
<evidence type="ECO:0000256" key="4">
    <source>
        <dbReference type="ARBA" id="ARBA00022840"/>
    </source>
</evidence>
<comment type="caution">
    <text evidence="7">The sequence shown here is derived from an EMBL/GenBank/DDBJ whole genome shotgun (WGS) entry which is preliminary data.</text>
</comment>
<keyword evidence="5" id="KW-0046">Antibiotic resistance</keyword>
<dbReference type="GO" id="GO:0016887">
    <property type="term" value="F:ATP hydrolysis activity"/>
    <property type="evidence" value="ECO:0007669"/>
    <property type="project" value="InterPro"/>
</dbReference>
<evidence type="ECO:0000256" key="5">
    <source>
        <dbReference type="ARBA" id="ARBA00023251"/>
    </source>
</evidence>
<dbReference type="InterPro" id="IPR003439">
    <property type="entry name" value="ABC_transporter-like_ATP-bd"/>
</dbReference>
<reference evidence="7 8" key="1">
    <citation type="submission" date="2019-06" db="EMBL/GenBank/DDBJ databases">
        <title>Sequencing the genomes of 1000 actinobacteria strains.</title>
        <authorList>
            <person name="Klenk H.-P."/>
        </authorList>
    </citation>
    <scope>NUCLEOTIDE SEQUENCE [LARGE SCALE GENOMIC DNA]</scope>
    <source>
        <strain evidence="7 8">DSM 8251</strain>
    </source>
</reference>
<dbReference type="EMBL" id="VFOR01000003">
    <property type="protein sequence ID" value="TQL57324.1"/>
    <property type="molecule type" value="Genomic_DNA"/>
</dbReference>
<proteinExistence type="predicted"/>
<dbReference type="InterPro" id="IPR017871">
    <property type="entry name" value="ABC_transporter-like_CS"/>
</dbReference>
<dbReference type="PROSITE" id="PS50893">
    <property type="entry name" value="ABC_TRANSPORTER_2"/>
    <property type="match status" value="1"/>
</dbReference>
<keyword evidence="4 7" id="KW-0067">ATP-binding</keyword>
<accession>A0A542ZAG3</accession>
<organism evidence="7 8">
    <name type="scientific">Propioniferax innocua</name>
    <dbReference type="NCBI Taxonomy" id="1753"/>
    <lineage>
        <taxon>Bacteria</taxon>
        <taxon>Bacillati</taxon>
        <taxon>Actinomycetota</taxon>
        <taxon>Actinomycetes</taxon>
        <taxon>Propionibacteriales</taxon>
        <taxon>Propionibacteriaceae</taxon>
        <taxon>Propioniferax</taxon>
    </lineage>
</organism>
<dbReference type="GO" id="GO:0005524">
    <property type="term" value="F:ATP binding"/>
    <property type="evidence" value="ECO:0007669"/>
    <property type="project" value="UniProtKB-KW"/>
</dbReference>
<gene>
    <name evidence="7" type="ORF">FB460_2401</name>
</gene>
<dbReference type="PANTHER" id="PTHR42711">
    <property type="entry name" value="ABC TRANSPORTER ATP-BINDING PROTEIN"/>
    <property type="match status" value="1"/>
</dbReference>
<dbReference type="RefSeq" id="WP_142094415.1">
    <property type="nucleotide sequence ID" value="NZ_BAAAMD010000003.1"/>
</dbReference>
<evidence type="ECO:0000259" key="6">
    <source>
        <dbReference type="PROSITE" id="PS50893"/>
    </source>
</evidence>
<evidence type="ECO:0000313" key="8">
    <source>
        <dbReference type="Proteomes" id="UP000316196"/>
    </source>
</evidence>
<evidence type="ECO:0000256" key="3">
    <source>
        <dbReference type="ARBA" id="ARBA00022741"/>
    </source>
</evidence>
<dbReference type="Proteomes" id="UP000316196">
    <property type="component" value="Unassembled WGS sequence"/>
</dbReference>
<feature type="domain" description="ABC transporter" evidence="6">
    <location>
        <begin position="6"/>
        <end position="231"/>
    </location>
</feature>
<dbReference type="SMART" id="SM00382">
    <property type="entry name" value="AAA"/>
    <property type="match status" value="1"/>
</dbReference>
<dbReference type="AlphaFoldDB" id="A0A542ZAG3"/>
<keyword evidence="2" id="KW-0813">Transport</keyword>
<dbReference type="Pfam" id="PF00005">
    <property type="entry name" value="ABC_tran"/>
    <property type="match status" value="1"/>
</dbReference>
<keyword evidence="3" id="KW-0547">Nucleotide-binding</keyword>
<sequence length="305" mass="33617">MSENPIEVKQLVKTYGDFNAVDGLDMVVHRGEVFALLGPNGAGKTTAVEIMVGTRTRTSGEVSILGEDPGKDRRAWRARVGVVPQNTADFAELTVREVVSHFTAFYPNPFDPDELIEMVGLTAKSRSRASSMSGGQRRRLDVAVGMAGRPDVLFLDEPTTGLDPEARRQAWDLVRFFKERNVTTVLTTHYLDEAEALADRAGIIARGRMRQVGTLSELTTLAGHTTQVICDPIDKDEPRLPKELAVPFNDHTGRVSLATDQPTRVVQELASWAKERGHDEVPGLIVKRPTLEDTYLALVSLEKTE</sequence>
<dbReference type="Gene3D" id="3.40.50.300">
    <property type="entry name" value="P-loop containing nucleotide triphosphate hydrolases"/>
    <property type="match status" value="1"/>
</dbReference>
<evidence type="ECO:0000256" key="1">
    <source>
        <dbReference type="ARBA" id="ARBA00004202"/>
    </source>
</evidence>
<comment type="subcellular location">
    <subcellularLocation>
        <location evidence="1">Cell membrane</location>
        <topology evidence="1">Peripheral membrane protein</topology>
    </subcellularLocation>
</comment>
<dbReference type="GO" id="GO:0005886">
    <property type="term" value="C:plasma membrane"/>
    <property type="evidence" value="ECO:0007669"/>
    <property type="project" value="UniProtKB-SubCell"/>
</dbReference>
<dbReference type="GO" id="GO:0046677">
    <property type="term" value="P:response to antibiotic"/>
    <property type="evidence" value="ECO:0007669"/>
    <property type="project" value="UniProtKB-KW"/>
</dbReference>